<keyword evidence="3" id="KW-0238">DNA-binding</keyword>
<comment type="similarity">
    <text evidence="1">Belongs to the LysR transcriptional regulatory family.</text>
</comment>
<accession>C7MA45</accession>
<name>C7MA45_BRAFD</name>
<evidence type="ECO:0000256" key="3">
    <source>
        <dbReference type="ARBA" id="ARBA00023125"/>
    </source>
</evidence>
<dbReference type="InterPro" id="IPR005119">
    <property type="entry name" value="LysR_subst-bd"/>
</dbReference>
<keyword evidence="4" id="KW-0804">Transcription</keyword>
<dbReference type="STRING" id="446465.Bfae_29540"/>
<gene>
    <name evidence="6" type="ordered locus">Bfae_29540</name>
</gene>
<dbReference type="CDD" id="cd05466">
    <property type="entry name" value="PBP2_LTTR_substrate"/>
    <property type="match status" value="1"/>
</dbReference>
<dbReference type="InterPro" id="IPR036388">
    <property type="entry name" value="WH-like_DNA-bd_sf"/>
</dbReference>
<evidence type="ECO:0000256" key="2">
    <source>
        <dbReference type="ARBA" id="ARBA00023015"/>
    </source>
</evidence>
<evidence type="ECO:0000256" key="4">
    <source>
        <dbReference type="ARBA" id="ARBA00023163"/>
    </source>
</evidence>
<dbReference type="KEGG" id="bfa:Bfae_29540"/>
<evidence type="ECO:0000256" key="1">
    <source>
        <dbReference type="ARBA" id="ARBA00009437"/>
    </source>
</evidence>
<dbReference type="Proteomes" id="UP000001919">
    <property type="component" value="Chromosome"/>
</dbReference>
<dbReference type="PANTHER" id="PTHR30346">
    <property type="entry name" value="TRANSCRIPTIONAL DUAL REGULATOR HCAR-RELATED"/>
    <property type="match status" value="1"/>
</dbReference>
<dbReference type="GO" id="GO:0003677">
    <property type="term" value="F:DNA binding"/>
    <property type="evidence" value="ECO:0007669"/>
    <property type="project" value="UniProtKB-KW"/>
</dbReference>
<dbReference type="Gene3D" id="3.40.190.290">
    <property type="match status" value="1"/>
</dbReference>
<organism evidence="6 7">
    <name type="scientific">Brachybacterium faecium (strain ATCC 43885 / DSM 4810 / JCM 11609 / LMG 19847 / NBRC 14762 / NCIMB 9860 / 6-10)</name>
    <dbReference type="NCBI Taxonomy" id="446465"/>
    <lineage>
        <taxon>Bacteria</taxon>
        <taxon>Bacillati</taxon>
        <taxon>Actinomycetota</taxon>
        <taxon>Actinomycetes</taxon>
        <taxon>Micrococcales</taxon>
        <taxon>Dermabacteraceae</taxon>
        <taxon>Brachybacterium</taxon>
    </lineage>
</organism>
<dbReference type="SUPFAM" id="SSF53850">
    <property type="entry name" value="Periplasmic binding protein-like II"/>
    <property type="match status" value="1"/>
</dbReference>
<protein>
    <submittedName>
        <fullName evidence="6">Transcriptional regulator</fullName>
    </submittedName>
</protein>
<keyword evidence="2" id="KW-0805">Transcription regulation</keyword>
<sequence>MFSMSMLQLRAFDAVVAEGGIGAAARALGVSQPTVSAQLRALEQQHGVRLVERSTGEPTAVGERLREVTAPMIALERAARAVLTEAEGSGDGVFTVAADAPSHLMPVLRGLRPAFPHTVFEVRAMNSSTSLRAVEAGEVDLAIAADVPEAPTLHRRELQRQDLAAVLPVAHPLARGKTLPLAALASETIVAREEGSRTRAALTRAARTQGVALRHAVVADDRETMLAAVISGFGIGILAENEMIDDPRIVMLDLRRPTISLTEHLVCAAHRREEPLLRAAFAVAGG</sequence>
<evidence type="ECO:0000259" key="5">
    <source>
        <dbReference type="PROSITE" id="PS50931"/>
    </source>
</evidence>
<evidence type="ECO:0000313" key="7">
    <source>
        <dbReference type="Proteomes" id="UP000001919"/>
    </source>
</evidence>
<dbReference type="GO" id="GO:0032993">
    <property type="term" value="C:protein-DNA complex"/>
    <property type="evidence" value="ECO:0007669"/>
    <property type="project" value="TreeGrafter"/>
</dbReference>
<dbReference type="OrthoDB" id="3636008at2"/>
<dbReference type="PRINTS" id="PR00039">
    <property type="entry name" value="HTHLYSR"/>
</dbReference>
<dbReference type="GO" id="GO:0003700">
    <property type="term" value="F:DNA-binding transcription factor activity"/>
    <property type="evidence" value="ECO:0007669"/>
    <property type="project" value="InterPro"/>
</dbReference>
<dbReference type="HOGENOM" id="CLU_039613_6_1_11"/>
<dbReference type="SUPFAM" id="SSF46785">
    <property type="entry name" value="Winged helix' DNA-binding domain"/>
    <property type="match status" value="1"/>
</dbReference>
<dbReference type="InterPro" id="IPR036390">
    <property type="entry name" value="WH_DNA-bd_sf"/>
</dbReference>
<evidence type="ECO:0000313" key="6">
    <source>
        <dbReference type="EMBL" id="ACU86715.1"/>
    </source>
</evidence>
<dbReference type="eggNOG" id="COG0583">
    <property type="taxonomic scope" value="Bacteria"/>
</dbReference>
<keyword evidence="7" id="KW-1185">Reference proteome</keyword>
<dbReference type="Pfam" id="PF03466">
    <property type="entry name" value="LysR_substrate"/>
    <property type="match status" value="1"/>
</dbReference>
<dbReference type="Gene3D" id="1.10.10.10">
    <property type="entry name" value="Winged helix-like DNA-binding domain superfamily/Winged helix DNA-binding domain"/>
    <property type="match status" value="1"/>
</dbReference>
<dbReference type="AlphaFoldDB" id="C7MA45"/>
<dbReference type="PANTHER" id="PTHR30346:SF29">
    <property type="entry name" value="LYSR SUBSTRATE-BINDING"/>
    <property type="match status" value="1"/>
</dbReference>
<proteinExistence type="inferred from homology"/>
<dbReference type="PATRIC" id="fig|446465.5.peg.2919"/>
<dbReference type="InterPro" id="IPR000847">
    <property type="entry name" value="LysR_HTH_N"/>
</dbReference>
<dbReference type="EMBL" id="CP001643">
    <property type="protein sequence ID" value="ACU86715.1"/>
    <property type="molecule type" value="Genomic_DNA"/>
</dbReference>
<reference evidence="6 7" key="1">
    <citation type="journal article" date="2009" name="Stand. Genomic Sci.">
        <title>Complete genome sequence of Brachybacterium faecium type strain (Schefferle 6-10).</title>
        <authorList>
            <person name="Lapidus A."/>
            <person name="Pukall R."/>
            <person name="Labuttii K."/>
            <person name="Copeland A."/>
            <person name="Del Rio T.G."/>
            <person name="Nolan M."/>
            <person name="Chen F."/>
            <person name="Lucas S."/>
            <person name="Tice H."/>
            <person name="Cheng J.F."/>
            <person name="Bruce D."/>
            <person name="Goodwin L."/>
            <person name="Pitluck S."/>
            <person name="Rohde M."/>
            <person name="Goker M."/>
            <person name="Pati A."/>
            <person name="Ivanova N."/>
            <person name="Mavrommatis K."/>
            <person name="Chen A."/>
            <person name="Palaniappan K."/>
            <person name="D'haeseleer P."/>
            <person name="Chain P."/>
            <person name="Bristow J."/>
            <person name="Eisen J.A."/>
            <person name="Markowitz V."/>
            <person name="Hugenholtz P."/>
            <person name="Kyrpides N.C."/>
            <person name="Klenk H.P."/>
        </authorList>
    </citation>
    <scope>NUCLEOTIDE SEQUENCE [LARGE SCALE GENOMIC DNA]</scope>
    <source>
        <strain evidence="7">ATCC 43885 / DSM 4810 / JCM 11609 / LMG 19847 / NBRC 14762 / NCIMB 9860 / 6-10</strain>
    </source>
</reference>
<dbReference type="PROSITE" id="PS50931">
    <property type="entry name" value="HTH_LYSR"/>
    <property type="match status" value="1"/>
</dbReference>
<dbReference type="Pfam" id="PF00126">
    <property type="entry name" value="HTH_1"/>
    <property type="match status" value="1"/>
</dbReference>
<feature type="domain" description="HTH lysR-type" evidence="5">
    <location>
        <begin position="4"/>
        <end position="59"/>
    </location>
</feature>